<dbReference type="PROSITE" id="PS01066">
    <property type="entry name" value="UPP_SYNTHASE"/>
    <property type="match status" value="1"/>
</dbReference>
<keyword evidence="2" id="KW-0460">Magnesium</keyword>
<name>A0A3S3QQC0_9BACT</name>
<dbReference type="CDD" id="cd00475">
    <property type="entry name" value="Cis_IPPS"/>
    <property type="match status" value="1"/>
</dbReference>
<dbReference type="GO" id="GO:0000287">
    <property type="term" value="F:magnesium ion binding"/>
    <property type="evidence" value="ECO:0007669"/>
    <property type="project" value="UniProtKB-UniRule"/>
</dbReference>
<feature type="binding site" evidence="2">
    <location>
        <begin position="64"/>
        <end position="66"/>
    </location>
    <ligand>
        <name>substrate</name>
    </ligand>
</feature>
<feature type="active site" description="Proton acceptor" evidence="2">
    <location>
        <position position="67"/>
    </location>
</feature>
<dbReference type="GO" id="GO:0016094">
    <property type="term" value="P:polyprenol biosynthetic process"/>
    <property type="evidence" value="ECO:0007669"/>
    <property type="project" value="TreeGrafter"/>
</dbReference>
<dbReference type="EMBL" id="MTKO01000092">
    <property type="protein sequence ID" value="RWX44572.1"/>
    <property type="molecule type" value="Genomic_DNA"/>
</dbReference>
<keyword evidence="2" id="KW-0479">Metal-binding</keyword>
<evidence type="ECO:0000313" key="3">
    <source>
        <dbReference type="EMBL" id="RWX44572.1"/>
    </source>
</evidence>
<dbReference type="AlphaFoldDB" id="A0A3S3QQC0"/>
<feature type="binding site" evidence="2">
    <location>
        <position position="19"/>
    </location>
    <ligand>
        <name>Mg(2+)</name>
        <dbReference type="ChEBI" id="CHEBI:18420"/>
    </ligand>
</feature>
<dbReference type="GO" id="GO:0045547">
    <property type="term" value="F:ditrans,polycis-polyprenyl diphosphate synthase [(2E,6E)-farnesyl diphosphate specific] activity"/>
    <property type="evidence" value="ECO:0007669"/>
    <property type="project" value="TreeGrafter"/>
</dbReference>
<dbReference type="Gene3D" id="3.40.1180.10">
    <property type="entry name" value="Decaprenyl diphosphate synthase-like"/>
    <property type="match status" value="1"/>
</dbReference>
<comment type="caution">
    <text evidence="3">The sequence shown here is derived from an EMBL/GenBank/DDBJ whole genome shotgun (WGS) entry which is preliminary data.</text>
</comment>
<evidence type="ECO:0000313" key="4">
    <source>
        <dbReference type="Proteomes" id="UP000287853"/>
    </source>
</evidence>
<dbReference type="Proteomes" id="UP000287853">
    <property type="component" value="Unassembled WGS sequence"/>
</dbReference>
<comment type="similarity">
    <text evidence="2">Belongs to the UPP synthase family.</text>
</comment>
<dbReference type="PANTHER" id="PTHR10291:SF0">
    <property type="entry name" value="DEHYDRODOLICHYL DIPHOSPHATE SYNTHASE 2"/>
    <property type="match status" value="1"/>
</dbReference>
<evidence type="ECO:0000256" key="2">
    <source>
        <dbReference type="HAMAP-Rule" id="MF_01139"/>
    </source>
</evidence>
<dbReference type="NCBIfam" id="NF011405">
    <property type="entry name" value="PRK14830.1"/>
    <property type="match status" value="1"/>
</dbReference>
<dbReference type="InterPro" id="IPR036424">
    <property type="entry name" value="UPP_synth-like_sf"/>
</dbReference>
<feature type="binding site" evidence="2">
    <location>
        <position position="70"/>
    </location>
    <ligand>
        <name>substrate</name>
    </ligand>
</feature>
<organism evidence="3 4">
    <name type="scientific">Candidatus Electrothrix aarhusensis</name>
    <dbReference type="NCBI Taxonomy" id="1859131"/>
    <lineage>
        <taxon>Bacteria</taxon>
        <taxon>Pseudomonadati</taxon>
        <taxon>Thermodesulfobacteriota</taxon>
        <taxon>Desulfobulbia</taxon>
        <taxon>Desulfobulbales</taxon>
        <taxon>Desulfobulbaceae</taxon>
        <taxon>Candidatus Electrothrix</taxon>
    </lineage>
</organism>
<dbReference type="InterPro" id="IPR018520">
    <property type="entry name" value="UPP_synth-like_CS"/>
</dbReference>
<feature type="binding site" evidence="2">
    <location>
        <begin position="20"/>
        <end position="23"/>
    </location>
    <ligand>
        <name>substrate</name>
    </ligand>
</feature>
<dbReference type="NCBIfam" id="TIGR00055">
    <property type="entry name" value="uppS"/>
    <property type="match status" value="1"/>
</dbReference>
<comment type="function">
    <text evidence="2">Catalyzes the condensation of isopentenyl diphosphate (IPP) with allylic pyrophosphates generating different type of terpenoids.</text>
</comment>
<accession>A0A3S3QQC0</accession>
<comment type="subunit">
    <text evidence="2">Homodimer.</text>
</comment>
<feature type="active site" evidence="2">
    <location>
        <position position="19"/>
    </location>
</feature>
<dbReference type="PANTHER" id="PTHR10291">
    <property type="entry name" value="DEHYDRODOLICHYL DIPHOSPHATE SYNTHASE FAMILY MEMBER"/>
    <property type="match status" value="1"/>
</dbReference>
<protein>
    <recommendedName>
        <fullName evidence="2">Isoprenyl transferase</fullName>
        <ecNumber evidence="2">2.5.1.-</ecNumber>
    </recommendedName>
</protein>
<feature type="binding site" evidence="2">
    <location>
        <position position="32"/>
    </location>
    <ligand>
        <name>substrate</name>
    </ligand>
</feature>
<dbReference type="SUPFAM" id="SSF64005">
    <property type="entry name" value="Undecaprenyl diphosphate synthase"/>
    <property type="match status" value="1"/>
</dbReference>
<reference evidence="3 4" key="1">
    <citation type="submission" date="2017-01" db="EMBL/GenBank/DDBJ databases">
        <title>The cable genome- insights into the physiology and evolution of filamentous bacteria capable of sulfide oxidation via long distance electron transfer.</title>
        <authorList>
            <person name="Schreiber L."/>
            <person name="Bjerg J.T."/>
            <person name="Boggild A."/>
            <person name="Van De Vossenberg J."/>
            <person name="Meysman F."/>
            <person name="Nielsen L.P."/>
            <person name="Schramm A."/>
            <person name="Kjeldsen K.U."/>
        </authorList>
    </citation>
    <scope>NUCLEOTIDE SEQUENCE [LARGE SCALE GENOMIC DNA]</scope>
    <source>
        <strain evidence="3">MCF</strain>
    </source>
</reference>
<feature type="binding site" evidence="2">
    <location>
        <position position="36"/>
    </location>
    <ligand>
        <name>substrate</name>
    </ligand>
</feature>
<keyword evidence="1 2" id="KW-0808">Transferase</keyword>
<feature type="binding site" evidence="2">
    <location>
        <position position="68"/>
    </location>
    <ligand>
        <name>substrate</name>
    </ligand>
</feature>
<dbReference type="EC" id="2.5.1.-" evidence="2"/>
<keyword evidence="4" id="KW-1185">Reference proteome</keyword>
<evidence type="ECO:0000256" key="1">
    <source>
        <dbReference type="ARBA" id="ARBA00022679"/>
    </source>
</evidence>
<gene>
    <name evidence="3" type="ORF">H206_01486</name>
</gene>
<comment type="cofactor">
    <cofactor evidence="2">
        <name>Mg(2+)</name>
        <dbReference type="ChEBI" id="CHEBI:18420"/>
    </cofactor>
    <text evidence="2">Binds 2 magnesium ions per subunit.</text>
</comment>
<feature type="binding site" evidence="2">
    <location>
        <position position="24"/>
    </location>
    <ligand>
        <name>substrate</name>
    </ligand>
</feature>
<feature type="binding site" evidence="2">
    <location>
        <position position="187"/>
    </location>
    <ligand>
        <name>substrate</name>
    </ligand>
</feature>
<proteinExistence type="inferred from homology"/>
<feature type="binding site" evidence="2">
    <location>
        <position position="206"/>
    </location>
    <ligand>
        <name>Mg(2+)</name>
        <dbReference type="ChEBI" id="CHEBI:18420"/>
    </ligand>
</feature>
<dbReference type="Pfam" id="PF01255">
    <property type="entry name" value="Prenyltransf"/>
    <property type="match status" value="1"/>
</dbReference>
<dbReference type="InterPro" id="IPR001441">
    <property type="entry name" value="UPP_synth-like"/>
</dbReference>
<dbReference type="FunFam" id="3.40.1180.10:FF:000001">
    <property type="entry name" value="(2E,6E)-farnesyl-diphosphate-specific ditrans,polycis-undecaprenyl-diphosphate synthase"/>
    <property type="match status" value="1"/>
</dbReference>
<feature type="binding site" evidence="2">
    <location>
        <begin position="193"/>
        <end position="195"/>
    </location>
    <ligand>
        <name>substrate</name>
    </ligand>
</feature>
<sequence length="250" mass="28827">MDETHYPDPLPRHVAIIMDGNGRWAQQRHRLRLFGHKAGVDSVREAVETAREVGVRYLTLYAFSTENWQRPGLEVKGLMTLLRTYLQAELDTMKKNGVRLQCFGQKDRLPDDVRKMLDKVIAETEHCSRLHLNLCLSYGSRTEMIGAIQEISRKCASGELKPDDIDDHLFSDHLYSTGQPDPDLLIRTSGEQRLSNFLLWQLSYAELYFTDIKWPDFRRDQFLEALEEYAGRQRRFGKTGAQAETTCASS</sequence>
<dbReference type="HAMAP" id="MF_01139">
    <property type="entry name" value="ISPT"/>
    <property type="match status" value="1"/>
</dbReference>